<name>A0A2U9BIJ0_SCOMX</name>
<evidence type="ECO:0000256" key="1">
    <source>
        <dbReference type="SAM" id="MobiDB-lite"/>
    </source>
</evidence>
<keyword evidence="3" id="KW-1185">Reference proteome</keyword>
<organism evidence="2 3">
    <name type="scientific">Scophthalmus maximus</name>
    <name type="common">Turbot</name>
    <name type="synonym">Psetta maxima</name>
    <dbReference type="NCBI Taxonomy" id="52904"/>
    <lineage>
        <taxon>Eukaryota</taxon>
        <taxon>Metazoa</taxon>
        <taxon>Chordata</taxon>
        <taxon>Craniata</taxon>
        <taxon>Vertebrata</taxon>
        <taxon>Euteleostomi</taxon>
        <taxon>Actinopterygii</taxon>
        <taxon>Neopterygii</taxon>
        <taxon>Teleostei</taxon>
        <taxon>Neoteleostei</taxon>
        <taxon>Acanthomorphata</taxon>
        <taxon>Carangaria</taxon>
        <taxon>Pleuronectiformes</taxon>
        <taxon>Pleuronectoidei</taxon>
        <taxon>Scophthalmidae</taxon>
        <taxon>Scophthalmus</taxon>
    </lineage>
</organism>
<evidence type="ECO:0000313" key="3">
    <source>
        <dbReference type="Proteomes" id="UP000246464"/>
    </source>
</evidence>
<evidence type="ECO:0000313" key="2">
    <source>
        <dbReference type="EMBL" id="AWP03516.1"/>
    </source>
</evidence>
<dbReference type="AlphaFoldDB" id="A0A2U9BIJ0"/>
<accession>A0A2U9BIJ0</accession>
<sequence length="87" mass="9398">MTDSAEESPLGAAIQAQGKRLYCHEQLLTQLLGGVQELHGRQDAFQAAIADQLSDLTNQSQQVPASLNPRPPRSLLHHSLQTVGTVD</sequence>
<feature type="region of interest" description="Disordered" evidence="1">
    <location>
        <begin position="58"/>
        <end position="87"/>
    </location>
</feature>
<gene>
    <name evidence="2" type="ORF">SMAX5B_011240</name>
</gene>
<protein>
    <submittedName>
        <fullName evidence="2">Uncharacterized protein</fullName>
    </submittedName>
</protein>
<dbReference type="EMBL" id="CP026248">
    <property type="protein sequence ID" value="AWP03516.1"/>
    <property type="molecule type" value="Genomic_DNA"/>
</dbReference>
<dbReference type="Proteomes" id="UP000246464">
    <property type="component" value="Chromosome 6"/>
</dbReference>
<reference evidence="2 3" key="1">
    <citation type="submission" date="2017-12" db="EMBL/GenBank/DDBJ databases">
        <title>Integrating genomic resources of turbot (Scophthalmus maximus) in depth evaluation of genetic and physical mapping variation across individuals.</title>
        <authorList>
            <person name="Martinez P."/>
        </authorList>
    </citation>
    <scope>NUCLEOTIDE SEQUENCE [LARGE SCALE GENOMIC DNA]</scope>
</reference>
<proteinExistence type="predicted"/>